<dbReference type="InterPro" id="IPR044564">
    <property type="entry name" value="Na_chnl_inactivation_gate"/>
</dbReference>
<dbReference type="OrthoDB" id="2984333at2759"/>
<dbReference type="SUPFAM" id="SSF81324">
    <property type="entry name" value="Voltage-gated potassium channels"/>
    <property type="match status" value="3"/>
</dbReference>
<keyword evidence="8" id="KW-0813">Transport</keyword>
<dbReference type="PRINTS" id="PR00170">
    <property type="entry name" value="NACHANNEL"/>
</dbReference>
<feature type="transmembrane region" description="Helical" evidence="8">
    <location>
        <begin position="804"/>
        <end position="830"/>
    </location>
</feature>
<name>A0A2B4RKW5_STYPI</name>
<evidence type="ECO:0000256" key="8">
    <source>
        <dbReference type="RuleBase" id="RU361132"/>
    </source>
</evidence>
<dbReference type="GO" id="GO:0005248">
    <property type="term" value="F:voltage-gated sodium channel activity"/>
    <property type="evidence" value="ECO:0007669"/>
    <property type="project" value="InterPro"/>
</dbReference>
<comment type="subcellular location">
    <subcellularLocation>
        <location evidence="1 8">Cell membrane</location>
        <topology evidence="1 8">Multi-pass membrane protein</topology>
    </subcellularLocation>
</comment>
<dbReference type="Proteomes" id="UP000225706">
    <property type="component" value="Unassembled WGS sequence"/>
</dbReference>
<reference evidence="12" key="1">
    <citation type="journal article" date="2017" name="bioRxiv">
        <title>Comparative analysis of the genomes of Stylophora pistillata and Acropora digitifera provides evidence for extensive differences between species of corals.</title>
        <authorList>
            <person name="Voolstra C.R."/>
            <person name="Li Y."/>
            <person name="Liew Y.J."/>
            <person name="Baumgarten S."/>
            <person name="Zoccola D."/>
            <person name="Flot J.-F."/>
            <person name="Tambutte S."/>
            <person name="Allemand D."/>
            <person name="Aranda M."/>
        </authorList>
    </citation>
    <scope>NUCLEOTIDE SEQUENCE [LARGE SCALE GENOMIC DNA]</scope>
</reference>
<feature type="region of interest" description="Disordered" evidence="9">
    <location>
        <begin position="1340"/>
        <end position="1367"/>
    </location>
</feature>
<evidence type="ECO:0000256" key="4">
    <source>
        <dbReference type="ARBA" id="ARBA00022737"/>
    </source>
</evidence>
<comment type="caution">
    <text evidence="8">Lacks conserved residue(s) required for the propagation of feature annotation.</text>
</comment>
<dbReference type="InterPro" id="IPR027359">
    <property type="entry name" value="Volt_channel_dom_sf"/>
</dbReference>
<dbReference type="PANTHER" id="PTHR10037">
    <property type="entry name" value="VOLTAGE-GATED CATION CHANNEL CALCIUM AND SODIUM"/>
    <property type="match status" value="1"/>
</dbReference>
<keyword evidence="8" id="KW-0406">Ion transport</keyword>
<dbReference type="EMBL" id="LSMT01000473">
    <property type="protein sequence ID" value="PFX17439.1"/>
    <property type="molecule type" value="Genomic_DNA"/>
</dbReference>
<evidence type="ECO:0000256" key="7">
    <source>
        <dbReference type="ARBA" id="ARBA00023157"/>
    </source>
</evidence>
<dbReference type="FunFam" id="1.20.120.350:FF:000068">
    <property type="entry name" value="Sodium channel protein"/>
    <property type="match status" value="1"/>
</dbReference>
<feature type="domain" description="Ion transport" evidence="10">
    <location>
        <begin position="318"/>
        <end position="554"/>
    </location>
</feature>
<dbReference type="InterPro" id="IPR001696">
    <property type="entry name" value="Na_channel_asu"/>
</dbReference>
<sequence length="1464" mass="165728">MADYSYIGNGSYKSLVKDAEISRVVMTVQGPREMLPNNANGLPALPGSSTFKKGQLRQAPSYLLGKPLHDFDATGNGCFQNVFIPLKTQSILAKIGNKVARDYEGVSQAETNIHFQTKIDSWANFERNPEFSNRIALDRFLQWGLGLRYVTLSPNVANFSGIRTVRVLRALRTISVLKGFWIYEEGRPVICGNGTAARRFFLNYTCLPDAGPNPDFGYTNFDHMGWSLVLSFQLLTMDFWENIYNKILASSGIWTQKKVEEITYRVPKEPPPPSLFRLIGSKNSFKEILDEKMKNDAFRTDMKWTRRLQRMMCDVMGHSIVEVFFLGFILANTVVLAVDHHQIDSQFKKVLDVLNLMFTIIFTVEMILKLVALGPLYYIQGKWNIFDGIIVIISLVDTGLELADFKESSGTSVFRTFRLFRILKLAQSWETMRRLLSTISNSVGPIGNITLILGLVIYIFALMGMKMFGKSYTPEKFGEDGVPRWNFNDFWHAFMMVFRVLCGEWIEPLWDCMRATSPAAAIPFFIPAFVIGNFIVLNLFLALLLNAFDSGDEEDEEGANEDDDEEDVVKKLLRKLTKTRKTPVLPVRDHRSWDGSCNSSQEIQAFGREKDNRNVRKFSQGREYSTVANIIPGATSSPNRQGKSPVQPAEVDECFPEFCMSPLTSCACCKKITCNNWLLFRWRTRTLVEHRYFEWFILFTVLISSLVLVFEDVYLPSKPTLQKALENLNYFFAFIFALEFVLKLIGLGLVGYFSSFWNCLDSLIVAISLVCVFEDQTLASLRSLRTVRALRPLRAVSRLEGMKVVVNALFSAIPGIANVLLVSLLFWLIFSILGVQLFAGKFYKCIDMDGERVPADLVSNKSACLKHPEKYRWVNSNVNFDNVINGFLALFQVATFEGWMELMDDAVDSKEVDEQPADESYLGAYFYFVIFIVMGAFFVLNLFVGVIIDNFNSLKRRYDELSYMGMLLTDAQRKWVDILKESAKRKPPDNSIRPQSKILQLLYDLVTSEIFEMGILGLAMDELTTGNNSIMNPGLLRVFRVARVARLLRILQFAKGIRQLLVALIISLPALLNVGTLLFLVIFIYAIIGMSTFGHVKKQKSLDNTVNFETFGRSMMLLFRLSTGAGWNDILESLMLREPDCDPDYEGFPNGNCGYPVGAVIYLVSYIFIVFLIIVNMYIAIILENVNRAQEGGLVIKKEDLDSYYEKWALFVTDGKQYLLVDQVSDFVALLNEPFKIPKPNEQELVRMGINVRMGYRVQCFDLLRCLVKRLLEQKGESPLAFEQIASKLETHFRRRGVRKKSRISKSRSTSNEISSEEFNNVSYADETLKEDGSTPAITAAESGSVSEKNDSSPKNSTPPRTKYRDPISTALMFQSAIRRFLDKRRARGTVTFPMTNGFSSESVQKCSCSPLSSISSDQEVGDFMFGLELTPGSRSQISFDSAHGSNSPGCLSYDPFDSDGDSV</sequence>
<keyword evidence="8" id="KW-0894">Sodium channel</keyword>
<keyword evidence="8" id="KW-0739">Sodium transport</keyword>
<feature type="transmembrane region" description="Helical" evidence="8">
    <location>
        <begin position="1060"/>
        <end position="1088"/>
    </location>
</feature>
<feature type="transmembrane region" description="Helical" evidence="8">
    <location>
        <begin position="315"/>
        <end position="338"/>
    </location>
</feature>
<dbReference type="InterPro" id="IPR005821">
    <property type="entry name" value="Ion_trans_dom"/>
</dbReference>
<dbReference type="Gene3D" id="1.10.287.70">
    <property type="match status" value="3"/>
</dbReference>
<dbReference type="CDD" id="cd13433">
    <property type="entry name" value="Na_channel_gate"/>
    <property type="match status" value="1"/>
</dbReference>
<dbReference type="FunFam" id="1.10.287.70:FF:000217">
    <property type="entry name" value="Sodium channel protein"/>
    <property type="match status" value="1"/>
</dbReference>
<keyword evidence="12" id="KW-1185">Reference proteome</keyword>
<dbReference type="FunFam" id="1.10.287.70:FF:000047">
    <property type="entry name" value="Sodium channel protein"/>
    <property type="match status" value="1"/>
</dbReference>
<feature type="region of interest" description="Disordered" evidence="9">
    <location>
        <begin position="1436"/>
        <end position="1464"/>
    </location>
</feature>
<comment type="function">
    <text evidence="8">Mediates the voltage-dependent sodium ion permeability of excitable membranes. Assuming opened or closed conformations in response to the voltage difference across the membrane, the protein forms a sodium-selective channel through which Na(+) ions may pass in accordance with their electrochemical gradient.</text>
</comment>
<comment type="similarity">
    <text evidence="8">Belongs to the sodium channel (TC 1.A.1.10) family.</text>
</comment>
<evidence type="ECO:0000256" key="2">
    <source>
        <dbReference type="ARBA" id="ARBA00022475"/>
    </source>
</evidence>
<organism evidence="11 12">
    <name type="scientific">Stylophora pistillata</name>
    <name type="common">Smooth cauliflower coral</name>
    <dbReference type="NCBI Taxonomy" id="50429"/>
    <lineage>
        <taxon>Eukaryota</taxon>
        <taxon>Metazoa</taxon>
        <taxon>Cnidaria</taxon>
        <taxon>Anthozoa</taxon>
        <taxon>Hexacorallia</taxon>
        <taxon>Scleractinia</taxon>
        <taxon>Astrocoeniina</taxon>
        <taxon>Pocilloporidae</taxon>
        <taxon>Stylophora</taxon>
    </lineage>
</organism>
<evidence type="ECO:0000256" key="9">
    <source>
        <dbReference type="SAM" id="MobiDB-lite"/>
    </source>
</evidence>
<feature type="transmembrane region" description="Helical" evidence="8">
    <location>
        <begin position="924"/>
        <end position="948"/>
    </location>
</feature>
<feature type="transmembrane region" description="Helical" evidence="8">
    <location>
        <begin position="350"/>
        <end position="379"/>
    </location>
</feature>
<dbReference type="Pfam" id="PF00520">
    <property type="entry name" value="Ion_trans"/>
    <property type="match status" value="3"/>
</dbReference>
<feature type="domain" description="Ion transport" evidence="10">
    <location>
        <begin position="1016"/>
        <end position="1191"/>
    </location>
</feature>
<keyword evidence="7" id="KW-1015">Disulfide bond</keyword>
<evidence type="ECO:0000313" key="11">
    <source>
        <dbReference type="EMBL" id="PFX17439.1"/>
    </source>
</evidence>
<keyword evidence="8" id="KW-0915">Sodium</keyword>
<keyword evidence="3 8" id="KW-0812">Transmembrane</keyword>
<evidence type="ECO:0000256" key="3">
    <source>
        <dbReference type="ARBA" id="ARBA00022692"/>
    </source>
</evidence>
<comment type="caution">
    <text evidence="11">The sequence shown here is derived from an EMBL/GenBank/DDBJ whole genome shotgun (WGS) entry which is preliminary data.</text>
</comment>
<keyword evidence="5 8" id="KW-1133">Transmembrane helix</keyword>
<keyword evidence="2" id="KW-1003">Cell membrane</keyword>
<keyword evidence="6 8" id="KW-0472">Membrane</keyword>
<feature type="compositionally biased region" description="Polar residues" evidence="9">
    <location>
        <begin position="1342"/>
        <end position="1360"/>
    </location>
</feature>
<keyword evidence="8 11" id="KW-0407">Ion channel</keyword>
<dbReference type="STRING" id="50429.A0A2B4RKW5"/>
<keyword evidence="8" id="KW-0851">Voltage-gated channel</keyword>
<feature type="transmembrane region" description="Helical" evidence="8">
    <location>
        <begin position="692"/>
        <end position="710"/>
    </location>
</feature>
<keyword evidence="4" id="KW-0677">Repeat</keyword>
<dbReference type="GO" id="GO:0086010">
    <property type="term" value="P:membrane depolarization during action potential"/>
    <property type="evidence" value="ECO:0007669"/>
    <property type="project" value="TreeGrafter"/>
</dbReference>
<feature type="domain" description="Ion transport" evidence="10">
    <location>
        <begin position="690"/>
        <end position="957"/>
    </location>
</feature>
<feature type="compositionally biased region" description="Polar residues" evidence="9">
    <location>
        <begin position="1436"/>
        <end position="1450"/>
    </location>
</feature>
<dbReference type="Gene3D" id="1.10.238.10">
    <property type="entry name" value="EF-hand"/>
    <property type="match status" value="1"/>
</dbReference>
<evidence type="ECO:0000313" key="12">
    <source>
        <dbReference type="Proteomes" id="UP000225706"/>
    </source>
</evidence>
<evidence type="ECO:0000259" key="10">
    <source>
        <dbReference type="Pfam" id="PF00520"/>
    </source>
</evidence>
<feature type="transmembrane region" description="Helical" evidence="8">
    <location>
        <begin position="731"/>
        <end position="757"/>
    </location>
</feature>
<dbReference type="GO" id="GO:0001518">
    <property type="term" value="C:voltage-gated sodium channel complex"/>
    <property type="evidence" value="ECO:0007669"/>
    <property type="project" value="UniProtKB-UniRule"/>
</dbReference>
<dbReference type="Gene3D" id="1.20.120.350">
    <property type="entry name" value="Voltage-gated potassium channels. Chain C"/>
    <property type="match status" value="2"/>
</dbReference>
<protein>
    <recommendedName>
        <fullName evidence="8">Sodium channel protein</fullName>
    </recommendedName>
</protein>
<gene>
    <name evidence="11" type="primary">scn4ab</name>
    <name evidence="11" type="ORF">AWC38_SpisGene18236</name>
</gene>
<dbReference type="InterPro" id="IPR043203">
    <property type="entry name" value="VGCC_Ca_Na"/>
</dbReference>
<dbReference type="PANTHER" id="PTHR10037:SF62">
    <property type="entry name" value="SODIUM CHANNEL PROTEIN 60E"/>
    <property type="match status" value="1"/>
</dbReference>
<accession>A0A2B4RKW5</accession>
<feature type="transmembrane region" description="Helical" evidence="8">
    <location>
        <begin position="442"/>
        <end position="463"/>
    </location>
</feature>
<dbReference type="GO" id="GO:0019228">
    <property type="term" value="P:neuronal action potential"/>
    <property type="evidence" value="ECO:0007669"/>
    <property type="project" value="TreeGrafter"/>
</dbReference>
<evidence type="ECO:0000256" key="5">
    <source>
        <dbReference type="ARBA" id="ARBA00022989"/>
    </source>
</evidence>
<feature type="transmembrane region" description="Helical" evidence="8">
    <location>
        <begin position="1159"/>
        <end position="1183"/>
    </location>
</feature>
<proteinExistence type="inferred from homology"/>
<evidence type="ECO:0000256" key="1">
    <source>
        <dbReference type="ARBA" id="ARBA00004651"/>
    </source>
</evidence>
<feature type="transmembrane region" description="Helical" evidence="8">
    <location>
        <begin position="522"/>
        <end position="545"/>
    </location>
</feature>
<evidence type="ECO:0000256" key="6">
    <source>
        <dbReference type="ARBA" id="ARBA00023136"/>
    </source>
</evidence>